<keyword evidence="1" id="KW-0732">Signal</keyword>
<dbReference type="AlphaFoldDB" id="A0AA41ZEF7"/>
<name>A0AA41ZEF7_9GAMM</name>
<gene>
    <name evidence="2" type="ORF">OQ287_01895</name>
</gene>
<keyword evidence="3" id="KW-1185">Reference proteome</keyword>
<evidence type="ECO:0008006" key="4">
    <source>
        <dbReference type="Google" id="ProtNLM"/>
    </source>
</evidence>
<evidence type="ECO:0000256" key="1">
    <source>
        <dbReference type="SAM" id="SignalP"/>
    </source>
</evidence>
<feature type="chain" id="PRO_5041409373" description="Beta/gamma crystallin 'Greek key' domain-containing protein" evidence="1">
    <location>
        <begin position="19"/>
        <end position="137"/>
    </location>
</feature>
<sequence length="137" mass="15282">MRYLMLAAAMLIPATVQAAPLLSPQAADQRLSRFVDSNDPAMRYRLDTLTETQLAVTVWYDGHYRYSNEEIAGYTDGLCYSLLSQTIKSGQVQPNSTRELTCSARATDTQRESAEGHFLGRSTNDPETDLFHFTAVP</sequence>
<reference evidence="2" key="1">
    <citation type="submission" date="2022-11" db="EMBL/GenBank/DDBJ databases">
        <title>Larsenimonas rhizosphaerae sp. nov., isolated from a tidal mudflat.</title>
        <authorList>
            <person name="Lee S.D."/>
            <person name="Kim I.S."/>
        </authorList>
    </citation>
    <scope>NUCLEOTIDE SEQUENCE</scope>
    <source>
        <strain evidence="2">GH2-1</strain>
    </source>
</reference>
<comment type="caution">
    <text evidence="2">The sequence shown here is derived from an EMBL/GenBank/DDBJ whole genome shotgun (WGS) entry which is preliminary data.</text>
</comment>
<organism evidence="2 3">
    <name type="scientific">Larsenimonas rhizosphaerae</name>
    <dbReference type="NCBI Taxonomy" id="2944682"/>
    <lineage>
        <taxon>Bacteria</taxon>
        <taxon>Pseudomonadati</taxon>
        <taxon>Pseudomonadota</taxon>
        <taxon>Gammaproteobacteria</taxon>
        <taxon>Oceanospirillales</taxon>
        <taxon>Halomonadaceae</taxon>
        <taxon>Larsenimonas</taxon>
    </lineage>
</organism>
<evidence type="ECO:0000313" key="2">
    <source>
        <dbReference type="EMBL" id="MCX2522985.1"/>
    </source>
</evidence>
<dbReference type="RefSeq" id="WP_265895399.1">
    <property type="nucleotide sequence ID" value="NZ_JAPIVE010000001.1"/>
</dbReference>
<proteinExistence type="predicted"/>
<accession>A0AA41ZEF7</accession>
<feature type="signal peptide" evidence="1">
    <location>
        <begin position="1"/>
        <end position="18"/>
    </location>
</feature>
<evidence type="ECO:0000313" key="3">
    <source>
        <dbReference type="Proteomes" id="UP001165678"/>
    </source>
</evidence>
<dbReference type="Proteomes" id="UP001165678">
    <property type="component" value="Unassembled WGS sequence"/>
</dbReference>
<protein>
    <recommendedName>
        <fullName evidence="4">Beta/gamma crystallin 'Greek key' domain-containing protein</fullName>
    </recommendedName>
</protein>
<dbReference type="EMBL" id="JAPIVE010000001">
    <property type="protein sequence ID" value="MCX2522985.1"/>
    <property type="molecule type" value="Genomic_DNA"/>
</dbReference>